<evidence type="ECO:0000313" key="1">
    <source>
        <dbReference type="EMBL" id="MCG7937954.1"/>
    </source>
</evidence>
<dbReference type="AlphaFoldDB" id="A0A9E4MZY5"/>
<dbReference type="InterPro" id="IPR011231">
    <property type="entry name" value="Phage_VT1-Sakai_H0018"/>
</dbReference>
<sequence length="121" mass="11854">MKNGVDKGKALTWNNTTGSDVISGQVVLVGATLAVAAVDIPHLSYGTVLTHYTFALPKVSGAAITQGEALMWDVSAGAFNSGSATPAAGDVTGGGARADESAASGATSLAVHLTGVPGTIN</sequence>
<dbReference type="Pfam" id="PF09956">
    <property type="entry name" value="Phage_cement_2"/>
    <property type="match status" value="1"/>
</dbReference>
<reference evidence="1" key="1">
    <citation type="journal article" date="2021" name="Proc. Natl. Acad. Sci. U.S.A.">
        <title>Global biogeography of chemosynthetic symbionts reveals both localized and globally distributed symbiont groups. .</title>
        <authorList>
            <person name="Osvatic J.T."/>
            <person name="Wilkins L.G.E."/>
            <person name="Leibrecht L."/>
            <person name="Leray M."/>
            <person name="Zauner S."/>
            <person name="Polzin J."/>
            <person name="Camacho Y."/>
            <person name="Gros O."/>
            <person name="van Gils J.A."/>
            <person name="Eisen J.A."/>
            <person name="Petersen J.M."/>
            <person name="Yuen B."/>
        </authorList>
    </citation>
    <scope>NUCLEOTIDE SEQUENCE</scope>
    <source>
        <strain evidence="1">MAGL173</strain>
    </source>
</reference>
<proteinExistence type="predicted"/>
<gene>
    <name evidence="1" type="ORF">JAZ04_03735</name>
</gene>
<protein>
    <submittedName>
        <fullName evidence="1">DUF2190 family protein</fullName>
    </submittedName>
</protein>
<dbReference type="Proteomes" id="UP000886687">
    <property type="component" value="Unassembled WGS sequence"/>
</dbReference>
<accession>A0A9E4MZY5</accession>
<evidence type="ECO:0000313" key="2">
    <source>
        <dbReference type="Proteomes" id="UP000886687"/>
    </source>
</evidence>
<comment type="caution">
    <text evidence="1">The sequence shown here is derived from an EMBL/GenBank/DDBJ whole genome shotgun (WGS) entry which is preliminary data.</text>
</comment>
<name>A0A9E4MZY5_9GAMM</name>
<dbReference type="EMBL" id="JAEPDI010000001">
    <property type="protein sequence ID" value="MCG7937954.1"/>
    <property type="molecule type" value="Genomic_DNA"/>
</dbReference>
<organism evidence="1 2">
    <name type="scientific">Candidatus Thiodiazotropha lotti</name>
    <dbReference type="NCBI Taxonomy" id="2792787"/>
    <lineage>
        <taxon>Bacteria</taxon>
        <taxon>Pseudomonadati</taxon>
        <taxon>Pseudomonadota</taxon>
        <taxon>Gammaproteobacteria</taxon>
        <taxon>Chromatiales</taxon>
        <taxon>Sedimenticolaceae</taxon>
        <taxon>Candidatus Thiodiazotropha</taxon>
    </lineage>
</organism>